<dbReference type="EMBL" id="FQUE01000001">
    <property type="protein sequence ID" value="SHE38787.1"/>
    <property type="molecule type" value="Genomic_DNA"/>
</dbReference>
<evidence type="ECO:0000256" key="1">
    <source>
        <dbReference type="ARBA" id="ARBA00023015"/>
    </source>
</evidence>
<dbReference type="Proteomes" id="UP000183987">
    <property type="component" value="Unassembled WGS sequence"/>
</dbReference>
<evidence type="ECO:0000313" key="5">
    <source>
        <dbReference type="EMBL" id="SHE38787.1"/>
    </source>
</evidence>
<dbReference type="PANTHER" id="PTHR33204">
    <property type="entry name" value="TRANSCRIPTIONAL REGULATOR, MARR FAMILY"/>
    <property type="match status" value="1"/>
</dbReference>
<evidence type="ECO:0000256" key="2">
    <source>
        <dbReference type="ARBA" id="ARBA00023125"/>
    </source>
</evidence>
<dbReference type="PANTHER" id="PTHR33204:SF39">
    <property type="entry name" value="TRANSCRIPTIONAL REGULATORY PROTEIN"/>
    <property type="match status" value="1"/>
</dbReference>
<keyword evidence="1" id="KW-0805">Transcription regulation</keyword>
<proteinExistence type="predicted"/>
<dbReference type="Pfam" id="PF01638">
    <property type="entry name" value="HxlR"/>
    <property type="match status" value="1"/>
</dbReference>
<dbReference type="RefSeq" id="WP_218588258.1">
    <property type="nucleotide sequence ID" value="NZ_FQUE01000001.1"/>
</dbReference>
<evidence type="ECO:0000256" key="3">
    <source>
        <dbReference type="ARBA" id="ARBA00023163"/>
    </source>
</evidence>
<keyword evidence="6" id="KW-1185">Reference proteome</keyword>
<gene>
    <name evidence="5" type="ORF">SAMN05444339_101235</name>
</gene>
<keyword evidence="3" id="KW-0804">Transcription</keyword>
<dbReference type="AlphaFoldDB" id="A0A1M4T3B6"/>
<dbReference type="InterPro" id="IPR002577">
    <property type="entry name" value="HTH_HxlR"/>
</dbReference>
<organism evidence="5 6">
    <name type="scientific">Loktanella atrilutea</name>
    <dbReference type="NCBI Taxonomy" id="366533"/>
    <lineage>
        <taxon>Bacteria</taxon>
        <taxon>Pseudomonadati</taxon>
        <taxon>Pseudomonadota</taxon>
        <taxon>Alphaproteobacteria</taxon>
        <taxon>Rhodobacterales</taxon>
        <taxon>Roseobacteraceae</taxon>
        <taxon>Loktanella</taxon>
    </lineage>
</organism>
<dbReference type="InterPro" id="IPR036390">
    <property type="entry name" value="WH_DNA-bd_sf"/>
</dbReference>
<dbReference type="STRING" id="366533.SAMN05444339_101235"/>
<protein>
    <submittedName>
        <fullName evidence="5">Transcriptional regulator, HxlR family</fullName>
    </submittedName>
</protein>
<evidence type="ECO:0000259" key="4">
    <source>
        <dbReference type="PROSITE" id="PS51118"/>
    </source>
</evidence>
<reference evidence="6" key="1">
    <citation type="submission" date="2016-11" db="EMBL/GenBank/DDBJ databases">
        <authorList>
            <person name="Varghese N."/>
            <person name="Submissions S."/>
        </authorList>
    </citation>
    <scope>NUCLEOTIDE SEQUENCE [LARGE SCALE GENOMIC DNA]</scope>
    <source>
        <strain evidence="6">DSM 29326</strain>
    </source>
</reference>
<dbReference type="Gene3D" id="1.10.10.10">
    <property type="entry name" value="Winged helix-like DNA-binding domain superfamily/Winged helix DNA-binding domain"/>
    <property type="match status" value="1"/>
</dbReference>
<dbReference type="SUPFAM" id="SSF46785">
    <property type="entry name" value="Winged helix' DNA-binding domain"/>
    <property type="match status" value="1"/>
</dbReference>
<evidence type="ECO:0000313" key="6">
    <source>
        <dbReference type="Proteomes" id="UP000183987"/>
    </source>
</evidence>
<keyword evidence="2" id="KW-0238">DNA-binding</keyword>
<sequence length="120" mass="13370">MPARHAARHACPIRDVLDRVGDAWSVLVLAELEKEPCRFNALGRVIEGISPRMLAVTLRHLDRDGLVTRKVLDTKPPQVEYAITARGRSLHGALGGLVDWAARHQDDINASRRRFDTMVG</sequence>
<feature type="domain" description="HTH hxlR-type" evidence="4">
    <location>
        <begin position="11"/>
        <end position="109"/>
    </location>
</feature>
<dbReference type="GO" id="GO:0003677">
    <property type="term" value="F:DNA binding"/>
    <property type="evidence" value="ECO:0007669"/>
    <property type="project" value="UniProtKB-KW"/>
</dbReference>
<dbReference type="PROSITE" id="PS51118">
    <property type="entry name" value="HTH_HXLR"/>
    <property type="match status" value="1"/>
</dbReference>
<name>A0A1M4T3B6_LOKAT</name>
<dbReference type="InterPro" id="IPR036388">
    <property type="entry name" value="WH-like_DNA-bd_sf"/>
</dbReference>
<accession>A0A1M4T3B6</accession>